<dbReference type="GO" id="GO:1990904">
    <property type="term" value="C:ribonucleoprotein complex"/>
    <property type="evidence" value="ECO:0007669"/>
    <property type="project" value="UniProtKB-KW"/>
</dbReference>
<keyword evidence="2" id="KW-0689">Ribosomal protein</keyword>
<comment type="caution">
    <text evidence="5">The sequence shown here is derived from an EMBL/GenBank/DDBJ whole genome shotgun (WGS) entry which is preliminary data.</text>
</comment>
<dbReference type="EMBL" id="CATQJA010002706">
    <property type="protein sequence ID" value="CAJ0585464.1"/>
    <property type="molecule type" value="Genomic_DNA"/>
</dbReference>
<evidence type="ECO:0000256" key="1">
    <source>
        <dbReference type="ARBA" id="ARBA00007698"/>
    </source>
</evidence>
<feature type="region of interest" description="Disordered" evidence="4">
    <location>
        <begin position="170"/>
        <end position="190"/>
    </location>
</feature>
<dbReference type="InterPro" id="IPR035566">
    <property type="entry name" value="Ribosomal_protein_bL20_C"/>
</dbReference>
<evidence type="ECO:0000313" key="5">
    <source>
        <dbReference type="EMBL" id="CAJ0585464.1"/>
    </source>
</evidence>
<dbReference type="Pfam" id="PF00453">
    <property type="entry name" value="Ribosomal_L20"/>
    <property type="match status" value="1"/>
</dbReference>
<sequence>MRLTEPTFLRRIINSTYHSFKVIPKPDIWMKRERQKRFVGWQFGINRDEWKHGEAKLNKLFHYQQMHRVDEPKLERFYAQERVTAALAEHHMEYKYFRSMLDKAHIQLDNIVLSQLAIYEPRTFHSLVTLTKEMIRREGVPVVADDKEFHTEVHLDESLFGEPFPKARRYPRGSAVNHTTKPRRLREDEY</sequence>
<feature type="non-terminal residue" evidence="5">
    <location>
        <position position="190"/>
    </location>
</feature>
<evidence type="ECO:0000256" key="3">
    <source>
        <dbReference type="ARBA" id="ARBA00023274"/>
    </source>
</evidence>
<dbReference type="GO" id="GO:0019843">
    <property type="term" value="F:rRNA binding"/>
    <property type="evidence" value="ECO:0007669"/>
    <property type="project" value="InterPro"/>
</dbReference>
<dbReference type="AlphaFoldDB" id="A0AA36DFX9"/>
<reference evidence="5" key="1">
    <citation type="submission" date="2023-06" db="EMBL/GenBank/DDBJ databases">
        <authorList>
            <person name="Delattre M."/>
        </authorList>
    </citation>
    <scope>NUCLEOTIDE SEQUENCE</scope>
    <source>
        <strain evidence="5">AF72</strain>
    </source>
</reference>
<protein>
    <recommendedName>
        <fullName evidence="7">Mitochondrial ribosomal protein L20</fullName>
    </recommendedName>
</protein>
<gene>
    <name evidence="5" type="ORF">MSPICULIGERA_LOCUS23487</name>
</gene>
<evidence type="ECO:0000256" key="2">
    <source>
        <dbReference type="ARBA" id="ARBA00022980"/>
    </source>
</evidence>
<accession>A0AA36DFX9</accession>
<keyword evidence="3" id="KW-0687">Ribonucleoprotein</keyword>
<dbReference type="InterPro" id="IPR005813">
    <property type="entry name" value="Ribosomal_bL20"/>
</dbReference>
<evidence type="ECO:0000313" key="6">
    <source>
        <dbReference type="Proteomes" id="UP001177023"/>
    </source>
</evidence>
<dbReference type="Proteomes" id="UP001177023">
    <property type="component" value="Unassembled WGS sequence"/>
</dbReference>
<dbReference type="GO" id="GO:0003735">
    <property type="term" value="F:structural constituent of ribosome"/>
    <property type="evidence" value="ECO:0007669"/>
    <property type="project" value="InterPro"/>
</dbReference>
<proteinExistence type="inferred from homology"/>
<keyword evidence="6" id="KW-1185">Reference proteome</keyword>
<dbReference type="Gene3D" id="1.10.1900.20">
    <property type="entry name" value="Ribosomal protein L20"/>
    <property type="match status" value="1"/>
</dbReference>
<dbReference type="SUPFAM" id="SSF74731">
    <property type="entry name" value="Ribosomal protein L20"/>
    <property type="match status" value="1"/>
</dbReference>
<comment type="similarity">
    <text evidence="1">Belongs to the bacterial ribosomal protein bL20 family.</text>
</comment>
<dbReference type="PANTHER" id="PTHR10986">
    <property type="entry name" value="39S RIBOSOMAL PROTEIN L20"/>
    <property type="match status" value="1"/>
</dbReference>
<dbReference type="GO" id="GO:0006412">
    <property type="term" value="P:translation"/>
    <property type="evidence" value="ECO:0007669"/>
    <property type="project" value="InterPro"/>
</dbReference>
<name>A0AA36DFX9_9BILA</name>
<dbReference type="GO" id="GO:0005840">
    <property type="term" value="C:ribosome"/>
    <property type="evidence" value="ECO:0007669"/>
    <property type="project" value="UniProtKB-KW"/>
</dbReference>
<organism evidence="5 6">
    <name type="scientific">Mesorhabditis spiculigera</name>
    <dbReference type="NCBI Taxonomy" id="96644"/>
    <lineage>
        <taxon>Eukaryota</taxon>
        <taxon>Metazoa</taxon>
        <taxon>Ecdysozoa</taxon>
        <taxon>Nematoda</taxon>
        <taxon>Chromadorea</taxon>
        <taxon>Rhabditida</taxon>
        <taxon>Rhabditina</taxon>
        <taxon>Rhabditomorpha</taxon>
        <taxon>Rhabditoidea</taxon>
        <taxon>Rhabditidae</taxon>
        <taxon>Mesorhabditinae</taxon>
        <taxon>Mesorhabditis</taxon>
    </lineage>
</organism>
<evidence type="ECO:0008006" key="7">
    <source>
        <dbReference type="Google" id="ProtNLM"/>
    </source>
</evidence>
<evidence type="ECO:0000256" key="4">
    <source>
        <dbReference type="SAM" id="MobiDB-lite"/>
    </source>
</evidence>